<proteinExistence type="predicted"/>
<evidence type="ECO:0000313" key="2">
    <source>
        <dbReference type="WBParaSite" id="JU765_v2.g12597.t1"/>
    </source>
</evidence>
<dbReference type="WBParaSite" id="JU765_v2.g12597.t1">
    <property type="protein sequence ID" value="JU765_v2.g12597.t1"/>
    <property type="gene ID" value="JU765_v2.g12597"/>
</dbReference>
<dbReference type="Proteomes" id="UP000887576">
    <property type="component" value="Unplaced"/>
</dbReference>
<sequence length="84" mass="10003">SSTTNLTDHEKAIFGAQWQSKALEKNLKLTEKSEEKIDEPSNDDKNERDYSLAGEIFYEDPKIRQERWLKLFKERRREVLSNET</sequence>
<accession>A0AC34Q3J4</accession>
<reference evidence="2" key="1">
    <citation type="submission" date="2022-11" db="UniProtKB">
        <authorList>
            <consortium name="WormBaseParasite"/>
        </authorList>
    </citation>
    <scope>IDENTIFICATION</scope>
</reference>
<name>A0AC34Q3J4_9BILA</name>
<evidence type="ECO:0000313" key="1">
    <source>
        <dbReference type="Proteomes" id="UP000887576"/>
    </source>
</evidence>
<organism evidence="1 2">
    <name type="scientific">Panagrolaimus sp. JU765</name>
    <dbReference type="NCBI Taxonomy" id="591449"/>
    <lineage>
        <taxon>Eukaryota</taxon>
        <taxon>Metazoa</taxon>
        <taxon>Ecdysozoa</taxon>
        <taxon>Nematoda</taxon>
        <taxon>Chromadorea</taxon>
        <taxon>Rhabditida</taxon>
        <taxon>Tylenchina</taxon>
        <taxon>Panagrolaimomorpha</taxon>
        <taxon>Panagrolaimoidea</taxon>
        <taxon>Panagrolaimidae</taxon>
        <taxon>Panagrolaimus</taxon>
    </lineage>
</organism>
<protein>
    <submittedName>
        <fullName evidence="2">Uncharacterized protein</fullName>
    </submittedName>
</protein>